<feature type="domain" description="DUF4142" evidence="1">
    <location>
        <begin position="2"/>
        <end position="134"/>
    </location>
</feature>
<dbReference type="AlphaFoldDB" id="A0A437LYW8"/>
<dbReference type="PANTHER" id="PTHR38593">
    <property type="entry name" value="BLR2558 PROTEIN"/>
    <property type="match status" value="1"/>
</dbReference>
<sequence length="139" mass="14645">MSAQTYVMKAGASDLYEKTASQIALESTTNPGVKSFATMMVSDHSQSSAKVKAAAAKSGLTVKPPVLEPKQQSMIAALRATKGPARDALYISQQKAAHQEALALHQSYGKSGTSVPLKTAAGEIVPVVQHHIEILAKMK</sequence>
<dbReference type="EMBL" id="SACN01000003">
    <property type="protein sequence ID" value="RVT90565.1"/>
    <property type="molecule type" value="Genomic_DNA"/>
</dbReference>
<dbReference type="Proteomes" id="UP000282971">
    <property type="component" value="Unassembled WGS sequence"/>
</dbReference>
<protein>
    <submittedName>
        <fullName evidence="2">DUF4142 domain-containing protein</fullName>
    </submittedName>
</protein>
<evidence type="ECO:0000313" key="2">
    <source>
        <dbReference type="EMBL" id="RVT90565.1"/>
    </source>
</evidence>
<reference evidence="2 3" key="1">
    <citation type="submission" date="2019-01" db="EMBL/GenBank/DDBJ databases">
        <authorList>
            <person name="Chen W.-M."/>
        </authorList>
    </citation>
    <scope>NUCLEOTIDE SEQUENCE [LARGE SCALE GENOMIC DNA]</scope>
    <source>
        <strain evidence="2 3">CCP-7</strain>
    </source>
</reference>
<gene>
    <name evidence="2" type="ORF">EOD43_19410</name>
</gene>
<dbReference type="PANTHER" id="PTHR38593:SF1">
    <property type="entry name" value="BLR2558 PROTEIN"/>
    <property type="match status" value="1"/>
</dbReference>
<dbReference type="Pfam" id="PF13628">
    <property type="entry name" value="DUF4142"/>
    <property type="match status" value="1"/>
</dbReference>
<proteinExistence type="predicted"/>
<dbReference type="InterPro" id="IPR012347">
    <property type="entry name" value="Ferritin-like"/>
</dbReference>
<comment type="caution">
    <text evidence="2">The sequence shown here is derived from an EMBL/GenBank/DDBJ whole genome shotgun (WGS) entry which is preliminary data.</text>
</comment>
<name>A0A437LYW8_9SPHN</name>
<keyword evidence="3" id="KW-1185">Reference proteome</keyword>
<accession>A0A437LYW8</accession>
<dbReference type="InterPro" id="IPR025419">
    <property type="entry name" value="DUF4142"/>
</dbReference>
<organism evidence="2 3">
    <name type="scientific">Sphingomonas crocodyli</name>
    <dbReference type="NCBI Taxonomy" id="1979270"/>
    <lineage>
        <taxon>Bacteria</taxon>
        <taxon>Pseudomonadati</taxon>
        <taxon>Pseudomonadota</taxon>
        <taxon>Alphaproteobacteria</taxon>
        <taxon>Sphingomonadales</taxon>
        <taxon>Sphingomonadaceae</taxon>
        <taxon>Sphingomonas</taxon>
    </lineage>
</organism>
<evidence type="ECO:0000313" key="3">
    <source>
        <dbReference type="Proteomes" id="UP000282971"/>
    </source>
</evidence>
<dbReference type="OrthoDB" id="8005547at2"/>
<dbReference type="Gene3D" id="1.20.1260.10">
    <property type="match status" value="1"/>
</dbReference>
<evidence type="ECO:0000259" key="1">
    <source>
        <dbReference type="Pfam" id="PF13628"/>
    </source>
</evidence>